<feature type="non-terminal residue" evidence="2">
    <location>
        <position position="1"/>
    </location>
</feature>
<gene>
    <name evidence="2" type="ORF">L9F63_011154</name>
</gene>
<dbReference type="EMBL" id="JASPKZ010001241">
    <property type="protein sequence ID" value="KAJ9598168.1"/>
    <property type="molecule type" value="Genomic_DNA"/>
</dbReference>
<dbReference type="Proteomes" id="UP001233999">
    <property type="component" value="Unassembled WGS sequence"/>
</dbReference>
<evidence type="ECO:0000256" key="1">
    <source>
        <dbReference type="SAM" id="Phobius"/>
    </source>
</evidence>
<feature type="transmembrane region" description="Helical" evidence="1">
    <location>
        <begin position="42"/>
        <end position="62"/>
    </location>
</feature>
<evidence type="ECO:0000313" key="3">
    <source>
        <dbReference type="Proteomes" id="UP001233999"/>
    </source>
</evidence>
<comment type="caution">
    <text evidence="2">The sequence shown here is derived from an EMBL/GenBank/DDBJ whole genome shotgun (WGS) entry which is preliminary data.</text>
</comment>
<protein>
    <submittedName>
        <fullName evidence="2">Uncharacterized protein</fullName>
    </submittedName>
</protein>
<accession>A0AAD8EPT9</accession>
<reference evidence="2" key="1">
    <citation type="journal article" date="2023" name="IScience">
        <title>Live-bearing cockroach genome reveals convergent evolutionary mechanisms linked to viviparity in insects and beyond.</title>
        <authorList>
            <person name="Fouks B."/>
            <person name="Harrison M.C."/>
            <person name="Mikhailova A.A."/>
            <person name="Marchal E."/>
            <person name="English S."/>
            <person name="Carruthers M."/>
            <person name="Jennings E.C."/>
            <person name="Chiamaka E.L."/>
            <person name="Frigard R.A."/>
            <person name="Pippel M."/>
            <person name="Attardo G.M."/>
            <person name="Benoit J.B."/>
            <person name="Bornberg-Bauer E."/>
            <person name="Tobe S.S."/>
        </authorList>
    </citation>
    <scope>NUCLEOTIDE SEQUENCE</scope>
    <source>
        <strain evidence="2">Stay&amp;Tobe</strain>
    </source>
</reference>
<dbReference type="AlphaFoldDB" id="A0AAD8EPT9"/>
<evidence type="ECO:0000313" key="2">
    <source>
        <dbReference type="EMBL" id="KAJ9598168.1"/>
    </source>
</evidence>
<keyword evidence="1" id="KW-0812">Transmembrane</keyword>
<keyword evidence="3" id="KW-1185">Reference proteome</keyword>
<name>A0AAD8EPT9_DIPPU</name>
<keyword evidence="1" id="KW-0472">Membrane</keyword>
<organism evidence="2 3">
    <name type="scientific">Diploptera punctata</name>
    <name type="common">Pacific beetle cockroach</name>
    <dbReference type="NCBI Taxonomy" id="6984"/>
    <lineage>
        <taxon>Eukaryota</taxon>
        <taxon>Metazoa</taxon>
        <taxon>Ecdysozoa</taxon>
        <taxon>Arthropoda</taxon>
        <taxon>Hexapoda</taxon>
        <taxon>Insecta</taxon>
        <taxon>Pterygota</taxon>
        <taxon>Neoptera</taxon>
        <taxon>Polyneoptera</taxon>
        <taxon>Dictyoptera</taxon>
        <taxon>Blattodea</taxon>
        <taxon>Blaberoidea</taxon>
        <taxon>Blaberidae</taxon>
        <taxon>Diplopterinae</taxon>
        <taxon>Diploptera</taxon>
    </lineage>
</organism>
<sequence>RSKYFKIAYIFEKKNVFVTLRFVALCYDSCHLLHSLKISCKYFMFSSVIFAYFITNLLRFTYHEG</sequence>
<reference evidence="2" key="2">
    <citation type="submission" date="2023-05" db="EMBL/GenBank/DDBJ databases">
        <authorList>
            <person name="Fouks B."/>
        </authorList>
    </citation>
    <scope>NUCLEOTIDE SEQUENCE</scope>
    <source>
        <strain evidence="2">Stay&amp;Tobe</strain>
        <tissue evidence="2">Testes</tissue>
    </source>
</reference>
<keyword evidence="1" id="KW-1133">Transmembrane helix</keyword>
<feature type="non-terminal residue" evidence="2">
    <location>
        <position position="65"/>
    </location>
</feature>
<proteinExistence type="predicted"/>